<protein>
    <submittedName>
        <fullName evidence="2">Reverse transcriptase domain-containing protein</fullName>
    </submittedName>
</protein>
<proteinExistence type="predicted"/>
<reference evidence="2" key="1">
    <citation type="submission" date="2022-11" db="UniProtKB">
        <authorList>
            <consortium name="WormBaseParasite"/>
        </authorList>
    </citation>
    <scope>IDENTIFICATION</scope>
</reference>
<dbReference type="WBParaSite" id="JU765_v2.g8758.t1">
    <property type="protein sequence ID" value="JU765_v2.g8758.t1"/>
    <property type="gene ID" value="JU765_v2.g8758"/>
</dbReference>
<organism evidence="1 2">
    <name type="scientific">Panagrolaimus sp. JU765</name>
    <dbReference type="NCBI Taxonomy" id="591449"/>
    <lineage>
        <taxon>Eukaryota</taxon>
        <taxon>Metazoa</taxon>
        <taxon>Ecdysozoa</taxon>
        <taxon>Nematoda</taxon>
        <taxon>Chromadorea</taxon>
        <taxon>Rhabditida</taxon>
        <taxon>Tylenchina</taxon>
        <taxon>Panagrolaimomorpha</taxon>
        <taxon>Panagrolaimoidea</taxon>
        <taxon>Panagrolaimidae</taxon>
        <taxon>Panagrolaimus</taxon>
    </lineage>
</organism>
<sequence>MRSGQPTQLATIEGFNNGILQVLVPLDGSERDCPFCPFPRNFHDHNARTKHIKQHHMDHGFVGLIFRCRRCQFNDKDLRKVNNHWKKEHPDAPEVTQTPQRTGPIRRIPNAPRPARIRRTSVTFSQSSPRSVISNNSVSFSGHNSPLPEEDSYINRQSNDSLNMNHELEEDDPLDEPAPHASPIQLTTPASIDQQTTPPIAAVPSTSNELATSEDQPLQIPATENEPEWARRFRECDGRIEFEELMEELTNEIKPSTSTATPPPPRNQQRRRNNRESRNRRRRNSGQMFDAEAASKIQKLYRANRKKAMREILAETSPFCQIHMQEIEDHFKKVHATSDHIMDELELPTLPPLDENDRDPLSTPFTVEEVVFRLKKCSNTAPGPDKISFMDLKKFDGKRLILTAVYNAALRLEIIPDQWKTSSTVLIYKKGDRNYLSNWRPIALSNTIGKLFSSLFAGRLANWATRNSRISKEQKGFMPFEGCLEHNYVLQSVIQDARRKRSEVALAWLDLRNAFGSVPHQTIWKSLEWMRLNDNSIAWIQRLYQGCSTNVR</sequence>
<name>A0AC34RP71_9BILA</name>
<evidence type="ECO:0000313" key="1">
    <source>
        <dbReference type="Proteomes" id="UP000887576"/>
    </source>
</evidence>
<dbReference type="Proteomes" id="UP000887576">
    <property type="component" value="Unplaced"/>
</dbReference>
<accession>A0AC34RP71</accession>
<evidence type="ECO:0000313" key="2">
    <source>
        <dbReference type="WBParaSite" id="JU765_v2.g8758.t1"/>
    </source>
</evidence>